<gene>
    <name evidence="1" type="ORF">K441DRAFT_376427</name>
</gene>
<proteinExistence type="predicted"/>
<organism evidence="1 2">
    <name type="scientific">Cenococcum geophilum 1.58</name>
    <dbReference type="NCBI Taxonomy" id="794803"/>
    <lineage>
        <taxon>Eukaryota</taxon>
        <taxon>Fungi</taxon>
        <taxon>Dikarya</taxon>
        <taxon>Ascomycota</taxon>
        <taxon>Pezizomycotina</taxon>
        <taxon>Dothideomycetes</taxon>
        <taxon>Pleosporomycetidae</taxon>
        <taxon>Gloniales</taxon>
        <taxon>Gloniaceae</taxon>
        <taxon>Cenococcum</taxon>
    </lineage>
</organism>
<dbReference type="EMBL" id="KV748270">
    <property type="protein sequence ID" value="OCK87091.1"/>
    <property type="molecule type" value="Genomic_DNA"/>
</dbReference>
<evidence type="ECO:0000313" key="2">
    <source>
        <dbReference type="Proteomes" id="UP000250078"/>
    </source>
</evidence>
<protein>
    <submittedName>
        <fullName evidence="1">MFS general substrate transporter</fullName>
    </submittedName>
</protein>
<sequence length="599" mass="65121">MSTTENVGSQDLHQPEPAATEAILNAEVRPRSPSPGESSEKPAKTTYPTSFWLAFAGLCCTGLISALDGSIVSTALPSIVAKLNGGDNYIWVVNIYFLTSAALQPLYGQLADLWGRRYVMIMATIIFLLGSALCGAARSMDMLIWARAVQGIGAGGINMLIDVIICDLVPMRERGNFIGLLFLFVSVGTASGPFIGGILTDRTSWRWVFYINLPVGGVALALLVAFLQVRWKDDLSTKARLKRIDVVGNSILIASTFAVLWALTYGGTRYEWNQGNVLAPLVVGLVGLIIFFCWEVSPWCSFPVIPPHHFKNRTTCVAFFMSFMNMLVAFWVIYFYPLYFQSVLGASPTRSGVYLLPLEIAFPLFAAVGGGIVSKTGRYKPVHLSATSMVALVMGLSSILNQGTHTAVWAIFQILAGMGLGSMISTTLQAVQAGLPESEVASSVGTWSFIRSLGTIWGVSIPAAIFNNQFDQLSSRLDPSIRGSFTRGKAYQHATAKFIDSFEPETRKVVVQTYVDALKRVWQIGIAFGVITALSVLIEKEIKLRTELDSEFGLVDEKGKNHVKDAEKDAENSDREKNVVSGKTENVPAAETNIGEPVP</sequence>
<evidence type="ECO:0000313" key="1">
    <source>
        <dbReference type="EMBL" id="OCK87091.1"/>
    </source>
</evidence>
<dbReference type="Proteomes" id="UP000250078">
    <property type="component" value="Unassembled WGS sequence"/>
</dbReference>
<name>A0ACC8ELA4_9PEZI</name>
<keyword evidence="2" id="KW-1185">Reference proteome</keyword>
<accession>A0ACC8ELA4</accession>
<reference evidence="1 2" key="1">
    <citation type="journal article" date="2016" name="Nat. Commun.">
        <title>Ectomycorrhizal ecology is imprinted in the genome of the dominant symbiotic fungus Cenococcum geophilum.</title>
        <authorList>
            <consortium name="DOE Joint Genome Institute"/>
            <person name="Peter M."/>
            <person name="Kohler A."/>
            <person name="Ohm R.A."/>
            <person name="Kuo A."/>
            <person name="Krutzmann J."/>
            <person name="Morin E."/>
            <person name="Arend M."/>
            <person name="Barry K.W."/>
            <person name="Binder M."/>
            <person name="Choi C."/>
            <person name="Clum A."/>
            <person name="Copeland A."/>
            <person name="Grisel N."/>
            <person name="Haridas S."/>
            <person name="Kipfer T."/>
            <person name="LaButti K."/>
            <person name="Lindquist E."/>
            <person name="Lipzen A."/>
            <person name="Maire R."/>
            <person name="Meier B."/>
            <person name="Mihaltcheva S."/>
            <person name="Molinier V."/>
            <person name="Murat C."/>
            <person name="Poggeler S."/>
            <person name="Quandt C.A."/>
            <person name="Sperisen C."/>
            <person name="Tritt A."/>
            <person name="Tisserant E."/>
            <person name="Crous P.W."/>
            <person name="Henrissat B."/>
            <person name="Nehls U."/>
            <person name="Egli S."/>
            <person name="Spatafora J.W."/>
            <person name="Grigoriev I.V."/>
            <person name="Martin F.M."/>
        </authorList>
    </citation>
    <scope>NUCLEOTIDE SEQUENCE [LARGE SCALE GENOMIC DNA]</scope>
    <source>
        <strain evidence="1 2">1.58</strain>
    </source>
</reference>